<gene>
    <name evidence="2" type="ORF">LX32DRAFT_278642</name>
</gene>
<accession>A0AAD9H2I4</accession>
<evidence type="ECO:0000313" key="2">
    <source>
        <dbReference type="EMBL" id="KAK2021025.1"/>
    </source>
</evidence>
<keyword evidence="3" id="KW-1185">Reference proteome</keyword>
<sequence length="328" mass="37313">MYALRKKYLRRMSIKWPRVPPMSWPIIASAQQCCRWAEDRGIGRRPYTYGGASTYFTYRYTMYLGQTRGHRGGLSTEAVDDEVVALFVTPSRYRRPATMVRVQDQLANHATSRIKVSSSLIVWKNKGKTRQEQRVRGSRKRHHVRAVFHTADCCVSIMTPPPSPPPQPTAVLTTYLPTYHGTMLFECITGLGATRSPARACVGTLREPDLIRLTASSRRNFRVELEASKRSGRVGSLPSVFRRAFWRRCHHVRTEFGWHGCFVLWGNADESCKERLTRSISTAPSVSVPRAPQTDRQTTRDGKRPSRFMTQWGSGARASTTDRSSDSR</sequence>
<proteinExistence type="predicted"/>
<evidence type="ECO:0000256" key="1">
    <source>
        <dbReference type="SAM" id="MobiDB-lite"/>
    </source>
</evidence>
<dbReference type="Proteomes" id="UP001232148">
    <property type="component" value="Unassembled WGS sequence"/>
</dbReference>
<reference evidence="2" key="1">
    <citation type="submission" date="2021-06" db="EMBL/GenBank/DDBJ databases">
        <title>Comparative genomics, transcriptomics and evolutionary studies reveal genomic signatures of adaptation to plant cell wall in hemibiotrophic fungi.</title>
        <authorList>
            <consortium name="DOE Joint Genome Institute"/>
            <person name="Baroncelli R."/>
            <person name="Diaz J.F."/>
            <person name="Benocci T."/>
            <person name="Peng M."/>
            <person name="Battaglia E."/>
            <person name="Haridas S."/>
            <person name="Andreopoulos W."/>
            <person name="Labutti K."/>
            <person name="Pangilinan J."/>
            <person name="Floch G.L."/>
            <person name="Makela M.R."/>
            <person name="Henrissat B."/>
            <person name="Grigoriev I.V."/>
            <person name="Crouch J.A."/>
            <person name="De Vries R.P."/>
            <person name="Sukno S.A."/>
            <person name="Thon M.R."/>
        </authorList>
    </citation>
    <scope>NUCLEOTIDE SEQUENCE</scope>
    <source>
        <strain evidence="2">MAFF235873</strain>
    </source>
</reference>
<protein>
    <submittedName>
        <fullName evidence="2">Uncharacterized protein</fullName>
    </submittedName>
</protein>
<comment type="caution">
    <text evidence="2">The sequence shown here is derived from an EMBL/GenBank/DDBJ whole genome shotgun (WGS) entry which is preliminary data.</text>
</comment>
<dbReference type="EMBL" id="MU843145">
    <property type="protein sequence ID" value="KAK2021025.1"/>
    <property type="molecule type" value="Genomic_DNA"/>
</dbReference>
<name>A0AAD9H2I4_9PEZI</name>
<organism evidence="2 3">
    <name type="scientific">Colletotrichum zoysiae</name>
    <dbReference type="NCBI Taxonomy" id="1216348"/>
    <lineage>
        <taxon>Eukaryota</taxon>
        <taxon>Fungi</taxon>
        <taxon>Dikarya</taxon>
        <taxon>Ascomycota</taxon>
        <taxon>Pezizomycotina</taxon>
        <taxon>Sordariomycetes</taxon>
        <taxon>Hypocreomycetidae</taxon>
        <taxon>Glomerellales</taxon>
        <taxon>Glomerellaceae</taxon>
        <taxon>Colletotrichum</taxon>
        <taxon>Colletotrichum graminicola species complex</taxon>
    </lineage>
</organism>
<feature type="region of interest" description="Disordered" evidence="1">
    <location>
        <begin position="282"/>
        <end position="328"/>
    </location>
</feature>
<evidence type="ECO:0000313" key="3">
    <source>
        <dbReference type="Proteomes" id="UP001232148"/>
    </source>
</evidence>
<dbReference type="AlphaFoldDB" id="A0AAD9H2I4"/>